<gene>
    <name evidence="1" type="ORF">CLV72_1029</name>
</gene>
<sequence length="181" mass="19960">MTHGFRHTRRGTVTAELDADETELLRMLIGQLLDLVEPVEHDDELAALVGIGSNTSPPEDPALARLLPDAYRDDPEAAGDFRRYTEDDLRKHKRTTAAAVLDALPPGGGTVQFGVDTAQEWLTTLNDVRLALGTRLDVDEDSYDRLLDLSADDPEAAGLQLYHWLTGLQESLVQAVMRADR</sequence>
<protein>
    <submittedName>
        <fullName evidence="1">Uncharacterized protein DUF2017</fullName>
    </submittedName>
</protein>
<name>A0A2T0Q996_9ACTN</name>
<reference evidence="1 2" key="1">
    <citation type="submission" date="2018-03" db="EMBL/GenBank/DDBJ databases">
        <title>Genomic Encyclopedia of Archaeal and Bacterial Type Strains, Phase II (KMG-II): from individual species to whole genera.</title>
        <authorList>
            <person name="Goeker M."/>
        </authorList>
    </citation>
    <scope>NUCLEOTIDE SEQUENCE [LARGE SCALE GENOMIC DNA]</scope>
    <source>
        <strain evidence="1 2">DSM 45601</strain>
    </source>
</reference>
<comment type="caution">
    <text evidence="1">The sequence shown here is derived from an EMBL/GenBank/DDBJ whole genome shotgun (WGS) entry which is preliminary data.</text>
</comment>
<proteinExistence type="predicted"/>
<dbReference type="Proteomes" id="UP000237846">
    <property type="component" value="Unassembled WGS sequence"/>
</dbReference>
<dbReference type="AlphaFoldDB" id="A0A2T0Q996"/>
<evidence type="ECO:0000313" key="2">
    <source>
        <dbReference type="Proteomes" id="UP000237846"/>
    </source>
</evidence>
<dbReference type="InterPro" id="IPR018561">
    <property type="entry name" value="AosR"/>
</dbReference>
<evidence type="ECO:0000313" key="1">
    <source>
        <dbReference type="EMBL" id="PRY00380.1"/>
    </source>
</evidence>
<dbReference type="RefSeq" id="WP_106241571.1">
    <property type="nucleotide sequence ID" value="NZ_PVZC01000002.1"/>
</dbReference>
<keyword evidence="2" id="KW-1185">Reference proteome</keyword>
<dbReference type="Pfam" id="PF09438">
    <property type="entry name" value="DUF2017"/>
    <property type="match status" value="1"/>
</dbReference>
<dbReference type="EMBL" id="PVZC01000002">
    <property type="protein sequence ID" value="PRY00380.1"/>
    <property type="molecule type" value="Genomic_DNA"/>
</dbReference>
<organism evidence="1 2">
    <name type="scientific">Allonocardiopsis opalescens</name>
    <dbReference type="NCBI Taxonomy" id="1144618"/>
    <lineage>
        <taxon>Bacteria</taxon>
        <taxon>Bacillati</taxon>
        <taxon>Actinomycetota</taxon>
        <taxon>Actinomycetes</taxon>
        <taxon>Streptosporangiales</taxon>
        <taxon>Allonocardiopsis</taxon>
    </lineage>
</organism>
<accession>A0A2T0Q996</accession>
<dbReference type="OrthoDB" id="3268479at2"/>